<feature type="chain" id="PRO_5010256988" evidence="2">
    <location>
        <begin position="21"/>
        <end position="207"/>
    </location>
</feature>
<dbReference type="RefSeq" id="WP_017015199.1">
    <property type="nucleotide sequence ID" value="NZ_FOWR01000046.1"/>
</dbReference>
<dbReference type="Pfam" id="PF13462">
    <property type="entry name" value="Thioredoxin_4"/>
    <property type="match status" value="1"/>
</dbReference>
<name>A0A1I5WA28_9GAMM</name>
<dbReference type="PROSITE" id="PS51257">
    <property type="entry name" value="PROKAR_LIPOPROTEIN"/>
    <property type="match status" value="1"/>
</dbReference>
<dbReference type="InterPro" id="IPR036249">
    <property type="entry name" value="Thioredoxin-like_sf"/>
</dbReference>
<dbReference type="PANTHER" id="PTHR35891">
    <property type="entry name" value="THIOL:DISULFIDE INTERCHANGE PROTEIN DSBA"/>
    <property type="match status" value="1"/>
</dbReference>
<dbReference type="AlphaFoldDB" id="A0A1I5WA28"/>
<evidence type="ECO:0000313" key="4">
    <source>
        <dbReference type="EMBL" id="SFQ16549.1"/>
    </source>
</evidence>
<evidence type="ECO:0000256" key="1">
    <source>
        <dbReference type="ARBA" id="ARBA00022729"/>
    </source>
</evidence>
<dbReference type="STRING" id="1121869.SAMN03084138_04227"/>
<feature type="domain" description="Thioredoxin-like fold" evidence="3">
    <location>
        <begin position="46"/>
        <end position="197"/>
    </location>
</feature>
<feature type="signal peptide" evidence="2">
    <location>
        <begin position="1"/>
        <end position="20"/>
    </location>
</feature>
<dbReference type="CDD" id="cd03019">
    <property type="entry name" value="DsbA_DsbA"/>
    <property type="match status" value="1"/>
</dbReference>
<organism evidence="4 5">
    <name type="scientific">Enterovibrio norvegicus DSM 15893</name>
    <dbReference type="NCBI Taxonomy" id="1121869"/>
    <lineage>
        <taxon>Bacteria</taxon>
        <taxon>Pseudomonadati</taxon>
        <taxon>Pseudomonadota</taxon>
        <taxon>Gammaproteobacteria</taxon>
        <taxon>Vibrionales</taxon>
        <taxon>Vibrionaceae</taxon>
        <taxon>Enterovibrio</taxon>
    </lineage>
</organism>
<accession>A0A1I5WA28</accession>
<dbReference type="EMBL" id="FOWR01000046">
    <property type="protein sequence ID" value="SFQ16549.1"/>
    <property type="molecule type" value="Genomic_DNA"/>
</dbReference>
<dbReference type="InterPro" id="IPR023205">
    <property type="entry name" value="DsbA/DsbL"/>
</dbReference>
<sequence>MKLKQLFVPLLAVFALSACSDDAPTNQAEKYTTLETPVKVADLAPVTEVFSLSCGHCRSMESAIPAIEEAASVKIGKAHVTFNESATFAALIYYAASTQEDGNPPKDLVEALFQYVQEQQTDSAEDNKRLLGDVFKQYGLTSPYELDEAQQAKLFTAIEQADALTVQSGINSVPTFLVKGKYVVNTSAHESAEELGATLKMLLNKAD</sequence>
<dbReference type="OrthoDB" id="6397986at2"/>
<dbReference type="InterPro" id="IPR012336">
    <property type="entry name" value="Thioredoxin-like_fold"/>
</dbReference>
<protein>
    <submittedName>
        <fullName evidence="4">Thioredoxin</fullName>
    </submittedName>
</protein>
<evidence type="ECO:0000256" key="2">
    <source>
        <dbReference type="SAM" id="SignalP"/>
    </source>
</evidence>
<dbReference type="SUPFAM" id="SSF52833">
    <property type="entry name" value="Thioredoxin-like"/>
    <property type="match status" value="1"/>
</dbReference>
<dbReference type="GeneID" id="35873248"/>
<dbReference type="Gene3D" id="3.40.30.10">
    <property type="entry name" value="Glutaredoxin"/>
    <property type="match status" value="1"/>
</dbReference>
<proteinExistence type="predicted"/>
<evidence type="ECO:0000259" key="3">
    <source>
        <dbReference type="Pfam" id="PF13462"/>
    </source>
</evidence>
<dbReference type="PANTHER" id="PTHR35891:SF3">
    <property type="entry name" value="THIOL:DISULFIDE INTERCHANGE PROTEIN DSBL"/>
    <property type="match status" value="1"/>
</dbReference>
<keyword evidence="1 2" id="KW-0732">Signal</keyword>
<dbReference type="Proteomes" id="UP000182692">
    <property type="component" value="Unassembled WGS sequence"/>
</dbReference>
<reference evidence="4 5" key="1">
    <citation type="submission" date="2016-10" db="EMBL/GenBank/DDBJ databases">
        <authorList>
            <person name="de Groot N.N."/>
        </authorList>
    </citation>
    <scope>NUCLEOTIDE SEQUENCE [LARGE SCALE GENOMIC DNA]</scope>
    <source>
        <strain evidence="4 5">DSM 15893</strain>
    </source>
</reference>
<evidence type="ECO:0000313" key="5">
    <source>
        <dbReference type="Proteomes" id="UP000182692"/>
    </source>
</evidence>
<gene>
    <name evidence="4" type="ORF">SAMN03084138_04227</name>
</gene>
<dbReference type="InterPro" id="IPR050824">
    <property type="entry name" value="Thiol_disulfide_DsbA"/>
</dbReference>